<proteinExistence type="predicted"/>
<dbReference type="EMBL" id="JARVII010000009">
    <property type="protein sequence ID" value="MDG9699256.1"/>
    <property type="molecule type" value="Genomic_DNA"/>
</dbReference>
<dbReference type="AlphaFoldDB" id="A0AAW6RKX6"/>
<evidence type="ECO:0000313" key="4">
    <source>
        <dbReference type="Proteomes" id="UP001237156"/>
    </source>
</evidence>
<sequence length="365" mass="38920">MTSTPPTNTAAAAPAGAPAAPAAPARGLPAGIEIFSAGTHTDDQGRRHTFTRAMLEEMAATYDRALREAPLTVGHPRDNLPAYGWVQRVFVNEAGNLAIDPHQVDEAFAEMVRAGRFKKRSASFYPPGAAHNPTPGKWYLRHVAFLGAQPPAVAGLKDMGFAAGDFAEALCFGQELPDTDLQPTSKEPPMSDADKAELERLRAENQQLAAGKQAAEQAAEQARADAQKAQSEVKSYAEQAAAERQAGFVAFAETQIKAGRLLPRDKAVCVAALQTLAQTPADVSFSEGSQTTQVTAMQMCAWLQGQMSSRNAIVDFAERAAGGAPGFDARGKSDDEVHRAAQAWLDQHPEANYAQALGHVTRFTQ</sequence>
<evidence type="ECO:0000256" key="1">
    <source>
        <dbReference type="SAM" id="Coils"/>
    </source>
</evidence>
<keyword evidence="1" id="KW-0175">Coiled coil</keyword>
<comment type="caution">
    <text evidence="3">The sequence shown here is derived from an EMBL/GenBank/DDBJ whole genome shotgun (WGS) entry which is preliminary data.</text>
</comment>
<reference evidence="3 4" key="1">
    <citation type="submission" date="2023-04" db="EMBL/GenBank/DDBJ databases">
        <title>Ottowia paracancer sp. nov., isolated from human stomach.</title>
        <authorList>
            <person name="Song Y."/>
        </authorList>
    </citation>
    <scope>NUCLEOTIDE SEQUENCE [LARGE SCALE GENOMIC DNA]</scope>
    <source>
        <strain evidence="3 4">10c7w1</strain>
    </source>
</reference>
<feature type="coiled-coil region" evidence="1">
    <location>
        <begin position="198"/>
        <end position="246"/>
    </location>
</feature>
<dbReference type="RefSeq" id="WP_279524190.1">
    <property type="nucleotide sequence ID" value="NZ_JARVII010000009.1"/>
</dbReference>
<evidence type="ECO:0000313" key="3">
    <source>
        <dbReference type="EMBL" id="MDG9699256.1"/>
    </source>
</evidence>
<evidence type="ECO:0008006" key="5">
    <source>
        <dbReference type="Google" id="ProtNLM"/>
    </source>
</evidence>
<keyword evidence="4" id="KW-1185">Reference proteome</keyword>
<name>A0AAW6RKX6_9BURK</name>
<organism evidence="3 4">
    <name type="scientific">Ottowia cancrivicina</name>
    <dbReference type="NCBI Taxonomy" id="3040346"/>
    <lineage>
        <taxon>Bacteria</taxon>
        <taxon>Pseudomonadati</taxon>
        <taxon>Pseudomonadota</taxon>
        <taxon>Betaproteobacteria</taxon>
        <taxon>Burkholderiales</taxon>
        <taxon>Comamonadaceae</taxon>
        <taxon>Ottowia</taxon>
    </lineage>
</organism>
<gene>
    <name evidence="3" type="ORF">QB898_05885</name>
</gene>
<feature type="region of interest" description="Disordered" evidence="2">
    <location>
        <begin position="1"/>
        <end position="24"/>
    </location>
</feature>
<accession>A0AAW6RKX6</accession>
<dbReference type="Proteomes" id="UP001237156">
    <property type="component" value="Unassembled WGS sequence"/>
</dbReference>
<protein>
    <recommendedName>
        <fullName evidence="5">Peptidase</fullName>
    </recommendedName>
</protein>
<evidence type="ECO:0000256" key="2">
    <source>
        <dbReference type="SAM" id="MobiDB-lite"/>
    </source>
</evidence>